<dbReference type="EMBL" id="JAAAID010003934">
    <property type="protein sequence ID" value="KAF9995045.1"/>
    <property type="molecule type" value="Genomic_DNA"/>
</dbReference>
<reference evidence="1" key="1">
    <citation type="journal article" date="2020" name="Fungal Divers.">
        <title>Resolving the Mortierellaceae phylogeny through synthesis of multi-gene phylogenetics and phylogenomics.</title>
        <authorList>
            <person name="Vandepol N."/>
            <person name="Liber J."/>
            <person name="Desiro A."/>
            <person name="Na H."/>
            <person name="Kennedy M."/>
            <person name="Barry K."/>
            <person name="Grigoriev I.V."/>
            <person name="Miller A.N."/>
            <person name="O'Donnell K."/>
            <person name="Stajich J.E."/>
            <person name="Bonito G."/>
        </authorList>
    </citation>
    <scope>NUCLEOTIDE SEQUENCE</scope>
    <source>
        <strain evidence="1">NRRL 2769</strain>
    </source>
</reference>
<sequence>TIVILPILRSKEKHAGQPISWALTIQRHDNPLLCPVSTFAAYFARVRNSKCVADHPKYPKTQYTPLIRDCRDFTKPIGTDAVSNHAQVIANLVPREPGTSRTRGRVTGATAAFQGGAPVADIVAHANWPSSILFDKCYRLGNRTKTNFSTIILRSAT</sequence>
<gene>
    <name evidence="1" type="ORF">BGZ80_007621</name>
</gene>
<protein>
    <submittedName>
        <fullName evidence="1">Uncharacterized protein</fullName>
    </submittedName>
</protein>
<evidence type="ECO:0000313" key="1">
    <source>
        <dbReference type="EMBL" id="KAF9995045.1"/>
    </source>
</evidence>
<dbReference type="AlphaFoldDB" id="A0A9P6MEJ3"/>
<keyword evidence="2" id="KW-1185">Reference proteome</keyword>
<proteinExistence type="predicted"/>
<accession>A0A9P6MEJ3</accession>
<evidence type="ECO:0000313" key="2">
    <source>
        <dbReference type="Proteomes" id="UP000703661"/>
    </source>
</evidence>
<organism evidence="1 2">
    <name type="scientific">Entomortierella chlamydospora</name>
    <dbReference type="NCBI Taxonomy" id="101097"/>
    <lineage>
        <taxon>Eukaryota</taxon>
        <taxon>Fungi</taxon>
        <taxon>Fungi incertae sedis</taxon>
        <taxon>Mucoromycota</taxon>
        <taxon>Mortierellomycotina</taxon>
        <taxon>Mortierellomycetes</taxon>
        <taxon>Mortierellales</taxon>
        <taxon>Mortierellaceae</taxon>
        <taxon>Entomortierella</taxon>
    </lineage>
</organism>
<dbReference type="Proteomes" id="UP000703661">
    <property type="component" value="Unassembled WGS sequence"/>
</dbReference>
<comment type="caution">
    <text evidence="1">The sequence shown here is derived from an EMBL/GenBank/DDBJ whole genome shotgun (WGS) entry which is preliminary data.</text>
</comment>
<feature type="non-terminal residue" evidence="1">
    <location>
        <position position="1"/>
    </location>
</feature>
<name>A0A9P6MEJ3_9FUNG</name>